<evidence type="ECO:0000256" key="6">
    <source>
        <dbReference type="SAM" id="MobiDB-lite"/>
    </source>
</evidence>
<dbReference type="InterPro" id="IPR017887">
    <property type="entry name" value="TF_TCP_subgr"/>
</dbReference>
<dbReference type="RefSeq" id="XP_021851389.1">
    <property type="nucleotide sequence ID" value="XM_021995697.1"/>
</dbReference>
<reference evidence="9 10" key="2">
    <citation type="submission" date="2025-04" db="UniProtKB">
        <authorList>
            <consortium name="RefSeq"/>
        </authorList>
    </citation>
    <scope>IDENTIFICATION</scope>
</reference>
<feature type="domain" description="TCP" evidence="7">
    <location>
        <begin position="143"/>
        <end position="201"/>
    </location>
</feature>
<dbReference type="GO" id="GO:0005634">
    <property type="term" value="C:nucleus"/>
    <property type="evidence" value="ECO:0000318"/>
    <property type="project" value="GO_Central"/>
</dbReference>
<dbReference type="PANTHER" id="PTHR31072:SF273">
    <property type="entry name" value="TRANSCRIPTION FACTOR TCP4"/>
    <property type="match status" value="1"/>
</dbReference>
<feature type="compositionally biased region" description="Pro residues" evidence="6">
    <location>
        <begin position="12"/>
        <end position="23"/>
    </location>
</feature>
<dbReference type="Proteomes" id="UP000813463">
    <property type="component" value="Chromosome 4"/>
</dbReference>
<feature type="compositionally biased region" description="Polar residues" evidence="6">
    <location>
        <begin position="438"/>
        <end position="453"/>
    </location>
</feature>
<dbReference type="KEGG" id="soe:110790950"/>
<keyword evidence="4" id="KW-0804">Transcription</keyword>
<dbReference type="RefSeq" id="XP_021851388.1">
    <property type="nucleotide sequence ID" value="XM_021995696.1"/>
</dbReference>
<feature type="compositionally biased region" description="Polar residues" evidence="6">
    <location>
        <begin position="519"/>
        <end position="529"/>
    </location>
</feature>
<evidence type="ECO:0000256" key="5">
    <source>
        <dbReference type="ARBA" id="ARBA00023242"/>
    </source>
</evidence>
<dbReference type="GeneID" id="110790950"/>
<dbReference type="PANTHER" id="PTHR31072">
    <property type="entry name" value="TRANSCRIPTION FACTOR TCP4-RELATED"/>
    <property type="match status" value="1"/>
</dbReference>
<dbReference type="PROSITE" id="PS51369">
    <property type="entry name" value="TCP"/>
    <property type="match status" value="1"/>
</dbReference>
<feature type="region of interest" description="Disordered" evidence="6">
    <location>
        <begin position="301"/>
        <end position="327"/>
    </location>
</feature>
<dbReference type="AlphaFoldDB" id="A0A9R0IMV3"/>
<evidence type="ECO:0000313" key="10">
    <source>
        <dbReference type="RefSeq" id="XP_021851389.1"/>
    </source>
</evidence>
<feature type="compositionally biased region" description="Gly residues" evidence="6">
    <location>
        <begin position="308"/>
        <end position="318"/>
    </location>
</feature>
<dbReference type="RefSeq" id="XP_021851390.1">
    <property type="nucleotide sequence ID" value="XM_021995698.1"/>
</dbReference>
<evidence type="ECO:0000256" key="3">
    <source>
        <dbReference type="ARBA" id="ARBA00023125"/>
    </source>
</evidence>
<accession>A0A9R0IMV3</accession>
<evidence type="ECO:0000313" key="9">
    <source>
        <dbReference type="RefSeq" id="XP_021851388.1"/>
    </source>
</evidence>
<feature type="compositionally biased region" description="Low complexity" evidence="6">
    <location>
        <begin position="82"/>
        <end position="93"/>
    </location>
</feature>
<feature type="compositionally biased region" description="Polar residues" evidence="6">
    <location>
        <begin position="40"/>
        <end position="54"/>
    </location>
</feature>
<keyword evidence="3" id="KW-0238">DNA-binding</keyword>
<protein>
    <submittedName>
        <fullName evidence="9 10">Transcription factor TCP4-like</fullName>
    </submittedName>
</protein>
<evidence type="ECO:0000256" key="4">
    <source>
        <dbReference type="ARBA" id="ARBA00023163"/>
    </source>
</evidence>
<sequence>MRRREREEEQAPTPPFPPPPPTTTPNHHQLQQDPPPPFNHNHQFYVQQSQSGNQFRELYSELEPRNLVSISPPQQPIKKRSYISSSSPSVAASTQHVRQKSSMEDSSFEQQQQPVSTRSALRKAGLGEIVEVQGGHIVRATGRKDRHSKVCTAKGPRDRRVRLSAHTAIQFYDVQDRLGYDRPSKAVDWLINKAKTAIDELDQLPAWSPTNMNVLSSNRRRGKNAAGDGVVEMAEEKAAASAEGMYGGEEQQQFYNNANSSSSSLLPPSLDSDAIADTIKSFFPITSSASASPMQYQDYSQGGLLQRSGGGGGGGGDGSSSRQSQDLKLSLQSFQDPILMHQHSHHHGATAVHHEQQHTLFPGAVPIGFDNPNSSWSDSHHQPNPELGRLHRLMLGWNTQQTDTDHHNVGNSSGSGGGGFIFNQPPPLLQPLFGGGQHSQFLPQRGPLQSSNTHSIRAWISDPSFSIASSNEHHNQHHQAIAVHPQALSALGFTSGGFSGFHIPARIQGEEEHGGDPNRPSSASSGSHH</sequence>
<feature type="region of interest" description="Disordered" evidence="6">
    <location>
        <begin position="407"/>
        <end position="453"/>
    </location>
</feature>
<feature type="compositionally biased region" description="Polar residues" evidence="6">
    <location>
        <begin position="104"/>
        <end position="118"/>
    </location>
</feature>
<feature type="region of interest" description="Disordered" evidence="6">
    <location>
        <begin position="509"/>
        <end position="529"/>
    </location>
</feature>
<feature type="region of interest" description="Disordered" evidence="6">
    <location>
        <begin position="1"/>
        <end position="118"/>
    </location>
</feature>
<reference evidence="8" key="1">
    <citation type="journal article" date="2021" name="Nat. Commun.">
        <title>Genomic analyses provide insights into spinach domestication and the genetic basis of agronomic traits.</title>
        <authorList>
            <person name="Cai X."/>
            <person name="Sun X."/>
            <person name="Xu C."/>
            <person name="Sun H."/>
            <person name="Wang X."/>
            <person name="Ge C."/>
            <person name="Zhang Z."/>
            <person name="Wang Q."/>
            <person name="Fei Z."/>
            <person name="Jiao C."/>
            <person name="Wang Q."/>
        </authorList>
    </citation>
    <scope>NUCLEOTIDE SEQUENCE [LARGE SCALE GENOMIC DNA]</scope>
    <source>
        <strain evidence="8">cv. Varoflay</strain>
    </source>
</reference>
<dbReference type="OrthoDB" id="1927134at2759"/>
<name>A0A9R0IMV3_SPIOL</name>
<gene>
    <name evidence="9 10 11" type="primary">LOC110790950</name>
</gene>
<keyword evidence="2" id="KW-0805">Transcription regulation</keyword>
<dbReference type="InterPro" id="IPR005333">
    <property type="entry name" value="Transcription_factor_TCP"/>
</dbReference>
<keyword evidence="8" id="KW-1185">Reference proteome</keyword>
<evidence type="ECO:0000256" key="2">
    <source>
        <dbReference type="ARBA" id="ARBA00023015"/>
    </source>
</evidence>
<evidence type="ECO:0000259" key="7">
    <source>
        <dbReference type="PROSITE" id="PS51369"/>
    </source>
</evidence>
<keyword evidence="5" id="KW-0539">Nucleus</keyword>
<evidence type="ECO:0000256" key="1">
    <source>
        <dbReference type="ARBA" id="ARBA00004123"/>
    </source>
</evidence>
<evidence type="ECO:0000313" key="11">
    <source>
        <dbReference type="RefSeq" id="XP_021851390.1"/>
    </source>
</evidence>
<dbReference type="GO" id="GO:0043565">
    <property type="term" value="F:sequence-specific DNA binding"/>
    <property type="evidence" value="ECO:0000318"/>
    <property type="project" value="GO_Central"/>
</dbReference>
<proteinExistence type="predicted"/>
<evidence type="ECO:0000313" key="8">
    <source>
        <dbReference type="Proteomes" id="UP000813463"/>
    </source>
</evidence>
<dbReference type="Pfam" id="PF03634">
    <property type="entry name" value="TCP"/>
    <property type="match status" value="1"/>
</dbReference>
<dbReference type="GO" id="GO:0003700">
    <property type="term" value="F:DNA-binding transcription factor activity"/>
    <property type="evidence" value="ECO:0000318"/>
    <property type="project" value="GO_Central"/>
</dbReference>
<comment type="subcellular location">
    <subcellularLocation>
        <location evidence="1">Nucleus</location>
    </subcellularLocation>
</comment>
<organism evidence="8 11">
    <name type="scientific">Spinacia oleracea</name>
    <name type="common">Spinach</name>
    <dbReference type="NCBI Taxonomy" id="3562"/>
    <lineage>
        <taxon>Eukaryota</taxon>
        <taxon>Viridiplantae</taxon>
        <taxon>Streptophyta</taxon>
        <taxon>Embryophyta</taxon>
        <taxon>Tracheophyta</taxon>
        <taxon>Spermatophyta</taxon>
        <taxon>Magnoliopsida</taxon>
        <taxon>eudicotyledons</taxon>
        <taxon>Gunneridae</taxon>
        <taxon>Pentapetalae</taxon>
        <taxon>Caryophyllales</taxon>
        <taxon>Chenopodiaceae</taxon>
        <taxon>Chenopodioideae</taxon>
        <taxon>Anserineae</taxon>
        <taxon>Spinacia</taxon>
    </lineage>
</organism>